<dbReference type="GO" id="GO:0004022">
    <property type="term" value="F:alcohol dehydrogenase (NAD+) activity"/>
    <property type="evidence" value="ECO:0007669"/>
    <property type="project" value="TreeGrafter"/>
</dbReference>
<dbReference type="EMBL" id="JAPWDO010000006">
    <property type="protein sequence ID" value="KAJ5465924.1"/>
    <property type="molecule type" value="Genomic_DNA"/>
</dbReference>
<dbReference type="Pfam" id="PF08240">
    <property type="entry name" value="ADH_N"/>
    <property type="match status" value="1"/>
</dbReference>
<evidence type="ECO:0000313" key="8">
    <source>
        <dbReference type="Proteomes" id="UP001147760"/>
    </source>
</evidence>
<dbReference type="AlphaFoldDB" id="A0A9X0BID0"/>
<reference evidence="7" key="2">
    <citation type="journal article" date="2023" name="IMA Fungus">
        <title>Comparative genomic study of the Penicillium genus elucidates a diverse pangenome and 15 lateral gene transfer events.</title>
        <authorList>
            <person name="Petersen C."/>
            <person name="Sorensen T."/>
            <person name="Nielsen M.R."/>
            <person name="Sondergaard T.E."/>
            <person name="Sorensen J.L."/>
            <person name="Fitzpatrick D.A."/>
            <person name="Frisvad J.C."/>
            <person name="Nielsen K.L."/>
        </authorList>
    </citation>
    <scope>NUCLEOTIDE SEQUENCE</scope>
    <source>
        <strain evidence="7">IBT 17660</strain>
    </source>
</reference>
<evidence type="ECO:0000256" key="5">
    <source>
        <dbReference type="ARBA" id="ARBA00023002"/>
    </source>
</evidence>
<dbReference type="PANTHER" id="PTHR42940">
    <property type="entry name" value="ALCOHOL DEHYDROGENASE 1-RELATED"/>
    <property type="match status" value="1"/>
</dbReference>
<dbReference type="SMART" id="SM00829">
    <property type="entry name" value="PKS_ER"/>
    <property type="match status" value="1"/>
</dbReference>
<dbReference type="GO" id="GO:0046872">
    <property type="term" value="F:metal ion binding"/>
    <property type="evidence" value="ECO:0007669"/>
    <property type="project" value="UniProtKB-KW"/>
</dbReference>
<comment type="cofactor">
    <cofactor evidence="1">
        <name>Zn(2+)</name>
        <dbReference type="ChEBI" id="CHEBI:29105"/>
    </cofactor>
</comment>
<proteinExistence type="inferred from homology"/>
<name>A0A9X0BID0_9EURO</name>
<dbReference type="Gene3D" id="3.90.180.10">
    <property type="entry name" value="Medium-chain alcohol dehydrogenases, catalytic domain"/>
    <property type="match status" value="2"/>
</dbReference>
<evidence type="ECO:0000256" key="2">
    <source>
        <dbReference type="ARBA" id="ARBA00008072"/>
    </source>
</evidence>
<dbReference type="Pfam" id="PF02627">
    <property type="entry name" value="CMD"/>
    <property type="match status" value="1"/>
</dbReference>
<comment type="caution">
    <text evidence="7">The sequence shown here is derived from an EMBL/GenBank/DDBJ whole genome shotgun (WGS) entry which is preliminary data.</text>
</comment>
<evidence type="ECO:0000313" key="7">
    <source>
        <dbReference type="EMBL" id="KAJ5465924.1"/>
    </source>
</evidence>
<dbReference type="OrthoDB" id="256333at2759"/>
<evidence type="ECO:0000256" key="1">
    <source>
        <dbReference type="ARBA" id="ARBA00001947"/>
    </source>
</evidence>
<keyword evidence="3" id="KW-0479">Metal-binding</keyword>
<dbReference type="Gene3D" id="1.20.1290.10">
    <property type="entry name" value="AhpD-like"/>
    <property type="match status" value="1"/>
</dbReference>
<accession>A0A9X0BID0</accession>
<dbReference type="GO" id="GO:0005737">
    <property type="term" value="C:cytoplasm"/>
    <property type="evidence" value="ECO:0007669"/>
    <property type="project" value="TreeGrafter"/>
</dbReference>
<reference evidence="7" key="1">
    <citation type="submission" date="2022-12" db="EMBL/GenBank/DDBJ databases">
        <authorList>
            <person name="Petersen C."/>
        </authorList>
    </citation>
    <scope>NUCLEOTIDE SEQUENCE</scope>
    <source>
        <strain evidence="7">IBT 17660</strain>
    </source>
</reference>
<evidence type="ECO:0000256" key="3">
    <source>
        <dbReference type="ARBA" id="ARBA00022723"/>
    </source>
</evidence>
<dbReference type="InterPro" id="IPR011032">
    <property type="entry name" value="GroES-like_sf"/>
</dbReference>
<gene>
    <name evidence="7" type="ORF">N7530_009711</name>
</gene>
<dbReference type="Proteomes" id="UP001147760">
    <property type="component" value="Unassembled WGS sequence"/>
</dbReference>
<dbReference type="SUPFAM" id="SSF51735">
    <property type="entry name" value="NAD(P)-binding Rossmann-fold domains"/>
    <property type="match status" value="1"/>
</dbReference>
<comment type="similarity">
    <text evidence="2">Belongs to the zinc-containing alcohol dehydrogenase family.</text>
</comment>
<organism evidence="7 8">
    <name type="scientific">Penicillium desertorum</name>
    <dbReference type="NCBI Taxonomy" id="1303715"/>
    <lineage>
        <taxon>Eukaryota</taxon>
        <taxon>Fungi</taxon>
        <taxon>Dikarya</taxon>
        <taxon>Ascomycota</taxon>
        <taxon>Pezizomycotina</taxon>
        <taxon>Eurotiomycetes</taxon>
        <taxon>Eurotiomycetidae</taxon>
        <taxon>Eurotiales</taxon>
        <taxon>Aspergillaceae</taxon>
        <taxon>Penicillium</taxon>
    </lineage>
</organism>
<dbReference type="PANTHER" id="PTHR42940:SF8">
    <property type="entry name" value="VACUOLAR PROTEIN SORTING-ASSOCIATED PROTEIN 11"/>
    <property type="match status" value="1"/>
</dbReference>
<dbReference type="SUPFAM" id="SSF69118">
    <property type="entry name" value="AhpD-like"/>
    <property type="match status" value="1"/>
</dbReference>
<dbReference type="InterPro" id="IPR013154">
    <property type="entry name" value="ADH-like_N"/>
</dbReference>
<protein>
    <submittedName>
        <fullName evidence="7">Chaperonin 10-like protein</fullName>
    </submittedName>
</protein>
<sequence>MSSGPEFDTLHTQIFDLGLQNRREVVGDAYVNTALQNGSSEFAYPGQQLVTEWCWGNIWSRAGLERKQRSLLNIGMLIALKSWPELGVHVRGAINNGLTEVEIRESILHATIYCGVPAGVEAMKVAEKTINDMISKGEHKRELAEKSPLTHPDVNMASTAAPSDTMLAAILEQFGQPYTLKQIPLPSHPHDHDLLVKVQAASYCHTDAVFASGALSKDLPRIGCHEFAGEIVALGENVSKNLHFSIGTRVGVPGRAYHPCTTCYECTHPGKDKMGYSPFCPRAVNLGLTQDGGFQEYCVVDSRQVAPIPDGMSAIQAAPLIYARQGKLPSLEQVGGLGHLGVQFAIHLGMSVLAIDANDKSLDLLQKVKKSLGPAGDRLHIANVRKDDTSAMRVMMGEVNATVPPSELGLDAAIILPESQAAFDTGMKLLKNHGTIVIVSFPENGFHFSAHDLVFRDISLVGSLVGRNYQLAEMLQFCQEHGISADVQSFPLAQINELVAEYHKGPINRENPYH</sequence>
<dbReference type="GO" id="GO:0051920">
    <property type="term" value="F:peroxiredoxin activity"/>
    <property type="evidence" value="ECO:0007669"/>
    <property type="project" value="InterPro"/>
</dbReference>
<dbReference type="InterPro" id="IPR020843">
    <property type="entry name" value="ER"/>
</dbReference>
<dbReference type="SUPFAM" id="SSF50129">
    <property type="entry name" value="GroES-like"/>
    <property type="match status" value="1"/>
</dbReference>
<keyword evidence="8" id="KW-1185">Reference proteome</keyword>
<dbReference type="InterPro" id="IPR003779">
    <property type="entry name" value="CMD-like"/>
</dbReference>
<dbReference type="InterPro" id="IPR029032">
    <property type="entry name" value="AhpD-like"/>
</dbReference>
<dbReference type="InterPro" id="IPR013149">
    <property type="entry name" value="ADH-like_C"/>
</dbReference>
<keyword evidence="5" id="KW-0560">Oxidoreductase</keyword>
<evidence type="ECO:0000256" key="4">
    <source>
        <dbReference type="ARBA" id="ARBA00022833"/>
    </source>
</evidence>
<keyword evidence="4" id="KW-0862">Zinc</keyword>
<dbReference type="CDD" id="cd08297">
    <property type="entry name" value="CAD3"/>
    <property type="match status" value="1"/>
</dbReference>
<dbReference type="Pfam" id="PF00107">
    <property type="entry name" value="ADH_zinc_N"/>
    <property type="match status" value="1"/>
</dbReference>
<evidence type="ECO:0000259" key="6">
    <source>
        <dbReference type="SMART" id="SM00829"/>
    </source>
</evidence>
<dbReference type="Gene3D" id="3.40.50.720">
    <property type="entry name" value="NAD(P)-binding Rossmann-like Domain"/>
    <property type="match status" value="1"/>
</dbReference>
<feature type="domain" description="Enoyl reductase (ER)" evidence="6">
    <location>
        <begin position="175"/>
        <end position="438"/>
    </location>
</feature>
<dbReference type="InterPro" id="IPR036291">
    <property type="entry name" value="NAD(P)-bd_dom_sf"/>
</dbReference>